<proteinExistence type="predicted"/>
<dbReference type="GO" id="GO:0006799">
    <property type="term" value="P:polyphosphate biosynthetic process"/>
    <property type="evidence" value="ECO:0007669"/>
    <property type="project" value="UniProtKB-ARBA"/>
</dbReference>
<name>A0A9D2RNR3_9MICO</name>
<dbReference type="InterPro" id="IPR042267">
    <property type="entry name" value="VTC_sf"/>
</dbReference>
<evidence type="ECO:0000313" key="3">
    <source>
        <dbReference type="EMBL" id="HJB09816.1"/>
    </source>
</evidence>
<evidence type="ECO:0000259" key="2">
    <source>
        <dbReference type="Pfam" id="PF09359"/>
    </source>
</evidence>
<feature type="compositionally biased region" description="Basic and acidic residues" evidence="1">
    <location>
        <begin position="116"/>
        <end position="132"/>
    </location>
</feature>
<dbReference type="Gene3D" id="3.20.100.30">
    <property type="entry name" value="VTC, catalytic tunnel domain"/>
    <property type="match status" value="1"/>
</dbReference>
<evidence type="ECO:0000256" key="1">
    <source>
        <dbReference type="SAM" id="MobiDB-lite"/>
    </source>
</evidence>
<dbReference type="AlphaFoldDB" id="A0A9D2RNR3"/>
<evidence type="ECO:0000313" key="4">
    <source>
        <dbReference type="Proteomes" id="UP000823823"/>
    </source>
</evidence>
<accession>A0A9D2RNR3</accession>
<dbReference type="Pfam" id="PF09359">
    <property type="entry name" value="VTC"/>
    <property type="match status" value="1"/>
</dbReference>
<comment type="caution">
    <text evidence="3">The sequence shown here is derived from an EMBL/GenBank/DDBJ whole genome shotgun (WGS) entry which is preliminary data.</text>
</comment>
<feature type="region of interest" description="Disordered" evidence="1">
    <location>
        <begin position="116"/>
        <end position="145"/>
    </location>
</feature>
<dbReference type="CDD" id="cd07750">
    <property type="entry name" value="PolyPPase_VTC_like"/>
    <property type="match status" value="1"/>
</dbReference>
<reference evidence="3" key="1">
    <citation type="journal article" date="2021" name="PeerJ">
        <title>Extensive microbial diversity within the chicken gut microbiome revealed by metagenomics and culture.</title>
        <authorList>
            <person name="Gilroy R."/>
            <person name="Ravi A."/>
            <person name="Getino M."/>
            <person name="Pursley I."/>
            <person name="Horton D.L."/>
            <person name="Alikhan N.F."/>
            <person name="Baker D."/>
            <person name="Gharbi K."/>
            <person name="Hall N."/>
            <person name="Watson M."/>
            <person name="Adriaenssens E.M."/>
            <person name="Foster-Nyarko E."/>
            <person name="Jarju S."/>
            <person name="Secka A."/>
            <person name="Antonio M."/>
            <person name="Oren A."/>
            <person name="Chaudhuri R.R."/>
            <person name="La Ragione R."/>
            <person name="Hildebrand F."/>
            <person name="Pallen M.J."/>
        </authorList>
    </citation>
    <scope>NUCLEOTIDE SEQUENCE</scope>
    <source>
        <strain evidence="3">ChiHjej13B12-24818</strain>
    </source>
</reference>
<sequence>MSCPRTSPTAGRFDGVTAVLPGIDLEGMAERAALMTRTDRKYLVPAGLAAELVHDLADDLHVLDIDRQRTFAYRSLYYDTPELLSYRTAATRRRRRFKVRRREYVDAGTSFLEVKTRTGRGDTEKVREERSRSGGKLPRPGDGPLSGEDAVYVAERLQEAGVAPPEDRLFPTFETAYRRTTLLVGSEGSRTTIDESLVWRGTDLTSYSLEDLVVLETKSAVAPGAVDRWLWRSHRRPQRISKFATGMALLDPRLPANRWHRTIGYLRPHVRSLASAA</sequence>
<protein>
    <submittedName>
        <fullName evidence="3">Polyphosphate polymerase domain-containing protein</fullName>
    </submittedName>
</protein>
<dbReference type="EMBL" id="DWZH01000035">
    <property type="protein sequence ID" value="HJB09816.1"/>
    <property type="molecule type" value="Genomic_DNA"/>
</dbReference>
<gene>
    <name evidence="3" type="ORF">H9786_04685</name>
</gene>
<dbReference type="Proteomes" id="UP000823823">
    <property type="component" value="Unassembled WGS sequence"/>
</dbReference>
<feature type="domain" description="VTC" evidence="2">
    <location>
        <begin position="37"/>
        <end position="250"/>
    </location>
</feature>
<dbReference type="InterPro" id="IPR018966">
    <property type="entry name" value="VTC_domain"/>
</dbReference>
<organism evidence="3 4">
    <name type="scientific">Candidatus Brachybacterium merdavium</name>
    <dbReference type="NCBI Taxonomy" id="2838513"/>
    <lineage>
        <taxon>Bacteria</taxon>
        <taxon>Bacillati</taxon>
        <taxon>Actinomycetota</taxon>
        <taxon>Actinomycetes</taxon>
        <taxon>Micrococcales</taxon>
        <taxon>Dermabacteraceae</taxon>
        <taxon>Brachybacterium</taxon>
    </lineage>
</organism>
<reference evidence="3" key="2">
    <citation type="submission" date="2021-04" db="EMBL/GenBank/DDBJ databases">
        <authorList>
            <person name="Gilroy R."/>
        </authorList>
    </citation>
    <scope>NUCLEOTIDE SEQUENCE</scope>
    <source>
        <strain evidence="3">ChiHjej13B12-24818</strain>
    </source>
</reference>